<comment type="caution">
    <text evidence="4">The sequence shown here is derived from an EMBL/GenBank/DDBJ whole genome shotgun (WGS) entry which is preliminary data.</text>
</comment>
<keyword evidence="6" id="KW-1185">Reference proteome</keyword>
<accession>A0A175RFZ8</accession>
<organism evidence="4 6">
    <name type="scientific">Aureimonas ureilytica</name>
    <dbReference type="NCBI Taxonomy" id="401562"/>
    <lineage>
        <taxon>Bacteria</taxon>
        <taxon>Pseudomonadati</taxon>
        <taxon>Pseudomonadota</taxon>
        <taxon>Alphaproteobacteria</taxon>
        <taxon>Hyphomicrobiales</taxon>
        <taxon>Aurantimonadaceae</taxon>
        <taxon>Aureimonas</taxon>
    </lineage>
</organism>
<gene>
    <name evidence="3" type="ORF">NS226_14135</name>
    <name evidence="4" type="ORF">NS365_20525</name>
</gene>
<protein>
    <submittedName>
        <fullName evidence="4">Uncharacterized protein</fullName>
    </submittedName>
</protein>
<dbReference type="EMBL" id="LDPZ01000027">
    <property type="protein sequence ID" value="KTQ94219.1"/>
    <property type="molecule type" value="Genomic_DNA"/>
</dbReference>
<dbReference type="EMBL" id="LDQA01000067">
    <property type="protein sequence ID" value="KTR02767.1"/>
    <property type="molecule type" value="Genomic_DNA"/>
</dbReference>
<evidence type="ECO:0000313" key="5">
    <source>
        <dbReference type="Proteomes" id="UP000078272"/>
    </source>
</evidence>
<dbReference type="AlphaFoldDB" id="A0A175RFZ8"/>
<name>A0A175RFZ8_9HYPH</name>
<dbReference type="STRING" id="401562.NS365_20525"/>
<proteinExistence type="predicted"/>
<dbReference type="Proteomes" id="UP000078529">
    <property type="component" value="Unassembled WGS sequence"/>
</dbReference>
<evidence type="ECO:0000313" key="4">
    <source>
        <dbReference type="EMBL" id="KTR02767.1"/>
    </source>
</evidence>
<dbReference type="RefSeq" id="WP_058602152.1">
    <property type="nucleotide sequence ID" value="NZ_LDPZ01000027.1"/>
</dbReference>
<reference evidence="5 6" key="1">
    <citation type="journal article" date="2016" name="Front. Microbiol.">
        <title>Genomic Resource of Rice Seed Associated Bacteria.</title>
        <authorList>
            <person name="Midha S."/>
            <person name="Bansal K."/>
            <person name="Sharma S."/>
            <person name="Kumar N."/>
            <person name="Patil P.P."/>
            <person name="Chaudhry V."/>
            <person name="Patil P.B."/>
        </authorList>
    </citation>
    <scope>NUCLEOTIDE SEQUENCE [LARGE SCALE GENOMIC DNA]</scope>
    <source>
        <strain evidence="3 5">NS226</strain>
        <strain evidence="4 6">NS365</strain>
    </source>
</reference>
<feature type="region of interest" description="Disordered" evidence="1">
    <location>
        <begin position="153"/>
        <end position="175"/>
    </location>
</feature>
<feature type="chain" id="PRO_5010454933" evidence="2">
    <location>
        <begin position="31"/>
        <end position="175"/>
    </location>
</feature>
<sequence>MARAAGRWGGLPSAMLLGLLVLGPAAPARAQETPDYRDDRSTPNAVIESLYNAINRREFVRAWSYFREEPDRPDFETFAKGYQDTSRVRLKLGASEAEGAAGSTYYRLPVVVEATRGGTATVFSGCYELRLVQPATQAEPPFQPMGIVRGNLRQSKAKFEEGQGDCSQPNPPAKP</sequence>
<dbReference type="Proteomes" id="UP000078272">
    <property type="component" value="Unassembled WGS sequence"/>
</dbReference>
<evidence type="ECO:0000313" key="3">
    <source>
        <dbReference type="EMBL" id="KTQ94219.1"/>
    </source>
</evidence>
<dbReference type="OrthoDB" id="7863791at2"/>
<evidence type="ECO:0000256" key="2">
    <source>
        <dbReference type="SAM" id="SignalP"/>
    </source>
</evidence>
<keyword evidence="2" id="KW-0732">Signal</keyword>
<evidence type="ECO:0000256" key="1">
    <source>
        <dbReference type="SAM" id="MobiDB-lite"/>
    </source>
</evidence>
<feature type="signal peptide" evidence="2">
    <location>
        <begin position="1"/>
        <end position="30"/>
    </location>
</feature>
<dbReference type="PATRIC" id="fig|401562.3.peg.2447"/>
<evidence type="ECO:0000313" key="6">
    <source>
        <dbReference type="Proteomes" id="UP000078529"/>
    </source>
</evidence>